<keyword evidence="1" id="KW-1185">Reference proteome</keyword>
<dbReference type="PANTHER" id="PTHR46068:SF1">
    <property type="entry name" value="TRANSPOSASE IS30-LIKE HTH DOMAIN-CONTAINING PROTEIN"/>
    <property type="match status" value="1"/>
</dbReference>
<dbReference type="PANTHER" id="PTHR46068">
    <property type="entry name" value="PROTEIN CBG27172"/>
    <property type="match status" value="1"/>
</dbReference>
<evidence type="ECO:0000313" key="1">
    <source>
        <dbReference type="Proteomes" id="UP001652625"/>
    </source>
</evidence>
<dbReference type="Pfam" id="PF13551">
    <property type="entry name" value="HTH_29"/>
    <property type="match status" value="1"/>
</dbReference>
<sequence length="188" mass="22059">MNAKGKRHAIIQLPKAGNSASFIIKHLNYQRQTVYDAIKRFKELGTSNDRARTGRPVTATTTYIKRRIHQPVQRNPERSMRQMEKTSELKIGKEKSVRNVVTKDLMLRPYKLSRGHFISNNSKIKRLKLARKLLRNFANGRHRNILFTDEKLFTVLKIHNRQNQQVLLPNGTHRPIVLRHYFPKSIMV</sequence>
<organism evidence="1 2">
    <name type="scientific">Hydra vulgaris</name>
    <name type="common">Hydra</name>
    <name type="synonym">Hydra attenuata</name>
    <dbReference type="NCBI Taxonomy" id="6087"/>
    <lineage>
        <taxon>Eukaryota</taxon>
        <taxon>Metazoa</taxon>
        <taxon>Cnidaria</taxon>
        <taxon>Hydrozoa</taxon>
        <taxon>Hydroidolina</taxon>
        <taxon>Anthoathecata</taxon>
        <taxon>Aplanulata</taxon>
        <taxon>Hydridae</taxon>
        <taxon>Hydra</taxon>
    </lineage>
</organism>
<dbReference type="InterPro" id="IPR009057">
    <property type="entry name" value="Homeodomain-like_sf"/>
</dbReference>
<reference evidence="2" key="1">
    <citation type="submission" date="2025-08" db="UniProtKB">
        <authorList>
            <consortium name="RefSeq"/>
        </authorList>
    </citation>
    <scope>IDENTIFICATION</scope>
</reference>
<gene>
    <name evidence="2" type="primary">LOC136089838</name>
</gene>
<dbReference type="GeneID" id="136089838"/>
<protein>
    <submittedName>
        <fullName evidence="2">Uncharacterized protein LOC136089838</fullName>
    </submittedName>
</protein>
<name>A0ABM4DC87_HYDVU</name>
<proteinExistence type="predicted"/>
<dbReference type="SUPFAM" id="SSF46689">
    <property type="entry name" value="Homeodomain-like"/>
    <property type="match status" value="1"/>
</dbReference>
<accession>A0ABM4DC87</accession>
<dbReference type="RefSeq" id="XP_065672000.1">
    <property type="nucleotide sequence ID" value="XM_065815928.1"/>
</dbReference>
<dbReference type="Proteomes" id="UP001652625">
    <property type="component" value="Chromosome 13"/>
</dbReference>
<evidence type="ECO:0000313" key="2">
    <source>
        <dbReference type="RefSeq" id="XP_065672000.1"/>
    </source>
</evidence>